<name>A0ABN9TSJ6_9DINO</name>
<feature type="compositionally biased region" description="Basic residues" evidence="1">
    <location>
        <begin position="517"/>
        <end position="526"/>
    </location>
</feature>
<feature type="compositionally biased region" description="Basic and acidic residues" evidence="1">
    <location>
        <begin position="448"/>
        <end position="458"/>
    </location>
</feature>
<proteinExistence type="predicted"/>
<feature type="transmembrane region" description="Helical" evidence="2">
    <location>
        <begin position="131"/>
        <end position="149"/>
    </location>
</feature>
<dbReference type="Proteomes" id="UP001189429">
    <property type="component" value="Unassembled WGS sequence"/>
</dbReference>
<keyword evidence="2" id="KW-0472">Membrane</keyword>
<protein>
    <submittedName>
        <fullName evidence="3">Uncharacterized protein</fullName>
    </submittedName>
</protein>
<evidence type="ECO:0000313" key="4">
    <source>
        <dbReference type="Proteomes" id="UP001189429"/>
    </source>
</evidence>
<feature type="transmembrane region" description="Helical" evidence="2">
    <location>
        <begin position="91"/>
        <end position="111"/>
    </location>
</feature>
<sequence>MRERRQVRVSAASSEEDDDSTVEVGSACAWKEFRHKFGPHGVQITVGILVEIAWCACIAGWLDRAEKACGGSKVLQAFDLVQHDEYNVKEFNWIVFLVCLAGRWIAITLWFRKQRRFGRCTVTASAASAMYILFSVSQWVIYFGAYYLVLDSLTTVTFNPQVQVKRIAAYSDTRATNATHLTDGAIDVLHADDAVLNLTMAHCLEEHPPLDCVSRVNLHVTCKIEFDPDVCSGYTWMGNGSNMMKCCVKDIYSLTRPDVPVPFALGQDLDTMFMLMQWLAVLSISWALKDLPIVPSSAQSSGFLNGCLLGLMDAVVFGAYLVNDRVLYPRYGINSDGTAAERKDKGYINLLRFTWIVAFVLATLSPVLYTFYSHSREEDSNKKDAGAGTEDAPRDFAHSAESLIRSLQMLERQSALDHVEECLAIQREAYAQHSVEADQSLTPVARNGGRDPLGEGRTRRAREARREARHRRQTFAGPVPRSGRACAPTGKGNRRPTKLRIAPLRQKASSSFVLRRGGGHRRRLLERRRGGPRETTGDHERRRETTGGYWRPRGTPGDHLDPVCMYEDEEEVGDDDDYYDDDDADDADYYGERGVELKSWRRHRRIPNGPQEASNLKGGVDNVDC</sequence>
<feature type="region of interest" description="Disordered" evidence="1">
    <location>
        <begin position="442"/>
        <end position="496"/>
    </location>
</feature>
<keyword evidence="4" id="KW-1185">Reference proteome</keyword>
<keyword evidence="2" id="KW-0812">Transmembrane</keyword>
<feature type="compositionally biased region" description="Basic residues" evidence="1">
    <location>
        <begin position="459"/>
        <end position="473"/>
    </location>
</feature>
<reference evidence="3" key="1">
    <citation type="submission" date="2023-10" db="EMBL/GenBank/DDBJ databases">
        <authorList>
            <person name="Chen Y."/>
            <person name="Shah S."/>
            <person name="Dougan E. K."/>
            <person name="Thang M."/>
            <person name="Chan C."/>
        </authorList>
    </citation>
    <scope>NUCLEOTIDE SEQUENCE [LARGE SCALE GENOMIC DNA]</scope>
</reference>
<feature type="region of interest" description="Disordered" evidence="1">
    <location>
        <begin position="606"/>
        <end position="625"/>
    </location>
</feature>
<feature type="compositionally biased region" description="Basic and acidic residues" evidence="1">
    <location>
        <begin position="527"/>
        <end position="545"/>
    </location>
</feature>
<feature type="transmembrane region" description="Helical" evidence="2">
    <location>
        <begin position="303"/>
        <end position="322"/>
    </location>
</feature>
<accession>A0ABN9TSJ6</accession>
<comment type="caution">
    <text evidence="3">The sequence shown here is derived from an EMBL/GenBank/DDBJ whole genome shotgun (WGS) entry which is preliminary data.</text>
</comment>
<evidence type="ECO:0000256" key="2">
    <source>
        <dbReference type="SAM" id="Phobius"/>
    </source>
</evidence>
<keyword evidence="2" id="KW-1133">Transmembrane helix</keyword>
<organism evidence="3 4">
    <name type="scientific">Prorocentrum cordatum</name>
    <dbReference type="NCBI Taxonomy" id="2364126"/>
    <lineage>
        <taxon>Eukaryota</taxon>
        <taxon>Sar</taxon>
        <taxon>Alveolata</taxon>
        <taxon>Dinophyceae</taxon>
        <taxon>Prorocentrales</taxon>
        <taxon>Prorocentraceae</taxon>
        <taxon>Prorocentrum</taxon>
    </lineage>
</organism>
<evidence type="ECO:0000256" key="1">
    <source>
        <dbReference type="SAM" id="MobiDB-lite"/>
    </source>
</evidence>
<dbReference type="EMBL" id="CAUYUJ010015025">
    <property type="protein sequence ID" value="CAK0848973.1"/>
    <property type="molecule type" value="Genomic_DNA"/>
</dbReference>
<evidence type="ECO:0000313" key="3">
    <source>
        <dbReference type="EMBL" id="CAK0848973.1"/>
    </source>
</evidence>
<feature type="transmembrane region" description="Helical" evidence="2">
    <location>
        <begin position="41"/>
        <end position="62"/>
    </location>
</feature>
<feature type="transmembrane region" description="Helical" evidence="2">
    <location>
        <begin position="353"/>
        <end position="372"/>
    </location>
</feature>
<feature type="transmembrane region" description="Helical" evidence="2">
    <location>
        <begin position="272"/>
        <end position="291"/>
    </location>
</feature>
<gene>
    <name evidence="3" type="ORF">PCOR1329_LOCUS41791</name>
</gene>
<feature type="region of interest" description="Disordered" evidence="1">
    <location>
        <begin position="516"/>
        <end position="563"/>
    </location>
</feature>